<dbReference type="AlphaFoldDB" id="I4HZV6"/>
<evidence type="ECO:0000313" key="1">
    <source>
        <dbReference type="EMBL" id="CCI27580.1"/>
    </source>
</evidence>
<sequence length="212" mass="24898">MNVLGETRFEQGVINMSLINICDQDGYVGQELGKVYHDYQEENQEAISNPWQDSYQFTIYVPHPDQQYEEISLEEGLSRDYNVEVKPMINRSQIPYKIPEGGHFVVVLKQAKLAGEFKIAATGIFIRPLGMLNLDIIVDMDENQYQPLVIKQPIIRDYPRDWENKLLRFLKQEIPWQELPNIVNYVDCYFNPDYRRPHWREVYLGATGFSGF</sequence>
<name>I4HZV6_MICAE</name>
<accession>I4HZV6</accession>
<organism evidence="1 2">
    <name type="scientific">Microcystis aeruginosa PCC 9809</name>
    <dbReference type="NCBI Taxonomy" id="1160285"/>
    <lineage>
        <taxon>Bacteria</taxon>
        <taxon>Bacillati</taxon>
        <taxon>Cyanobacteriota</taxon>
        <taxon>Cyanophyceae</taxon>
        <taxon>Oscillatoriophycideae</taxon>
        <taxon>Chroococcales</taxon>
        <taxon>Microcystaceae</taxon>
        <taxon>Microcystis</taxon>
    </lineage>
</organism>
<reference evidence="1 2" key="1">
    <citation type="submission" date="2012-04" db="EMBL/GenBank/DDBJ databases">
        <authorList>
            <person name="Genoscope - CEA"/>
        </authorList>
    </citation>
    <scope>NUCLEOTIDE SEQUENCE [LARGE SCALE GENOMIC DNA]</scope>
    <source>
        <strain evidence="1 2">9809</strain>
    </source>
</reference>
<proteinExistence type="predicted"/>
<dbReference type="HOGENOM" id="CLU_1298578_0_0_3"/>
<gene>
    <name evidence="1" type="ORF">MICAH_4400003</name>
</gene>
<dbReference type="EMBL" id="CAIO01000380">
    <property type="protein sequence ID" value="CCI27580.1"/>
    <property type="molecule type" value="Genomic_DNA"/>
</dbReference>
<protein>
    <submittedName>
        <fullName evidence="1">Uncharacterized protein</fullName>
    </submittedName>
</protein>
<comment type="caution">
    <text evidence="1">The sequence shown here is derived from an EMBL/GenBank/DDBJ whole genome shotgun (WGS) entry which is preliminary data.</text>
</comment>
<evidence type="ECO:0000313" key="2">
    <source>
        <dbReference type="Proteomes" id="UP000004775"/>
    </source>
</evidence>
<dbReference type="Proteomes" id="UP000004775">
    <property type="component" value="Unassembled WGS sequence"/>
</dbReference>
<dbReference type="RefSeq" id="WP_002798392.1">
    <property type="nucleotide sequence ID" value="NZ_HE973766.1"/>
</dbReference>